<keyword evidence="1" id="KW-0812">Transmembrane</keyword>
<organism evidence="2 3">
    <name type="scientific">Ascaris lumbricoides</name>
    <name type="common">Giant roundworm</name>
    <dbReference type="NCBI Taxonomy" id="6252"/>
    <lineage>
        <taxon>Eukaryota</taxon>
        <taxon>Metazoa</taxon>
        <taxon>Ecdysozoa</taxon>
        <taxon>Nematoda</taxon>
        <taxon>Chromadorea</taxon>
        <taxon>Rhabditida</taxon>
        <taxon>Spirurina</taxon>
        <taxon>Ascaridomorpha</taxon>
        <taxon>Ascaridoidea</taxon>
        <taxon>Ascarididae</taxon>
        <taxon>Ascaris</taxon>
    </lineage>
</organism>
<accession>A0A0M3I1G2</accession>
<sequence>MGCGRRGKGRVGQWSVIKGIAEFEKANENPDIVVYVVSRSCKNSGSPVAASASKEKERYFVLFYCCCFFFFAVKIDS</sequence>
<dbReference type="AlphaFoldDB" id="A0A0M3I1G2"/>
<dbReference type="WBParaSite" id="ALUE_0001011101-mRNA-1">
    <property type="protein sequence ID" value="ALUE_0001011101-mRNA-1"/>
    <property type="gene ID" value="ALUE_0001011101"/>
</dbReference>
<dbReference type="Proteomes" id="UP000036681">
    <property type="component" value="Unplaced"/>
</dbReference>
<keyword evidence="2" id="KW-1185">Reference proteome</keyword>
<keyword evidence="1" id="KW-1133">Transmembrane helix</keyword>
<feature type="transmembrane region" description="Helical" evidence="1">
    <location>
        <begin position="59"/>
        <end position="75"/>
    </location>
</feature>
<reference evidence="3" key="1">
    <citation type="submission" date="2017-02" db="UniProtKB">
        <authorList>
            <consortium name="WormBaseParasite"/>
        </authorList>
    </citation>
    <scope>IDENTIFICATION</scope>
</reference>
<name>A0A0M3I1G2_ASCLU</name>
<evidence type="ECO:0000256" key="1">
    <source>
        <dbReference type="SAM" id="Phobius"/>
    </source>
</evidence>
<protein>
    <submittedName>
        <fullName evidence="3">Uncharacterized protein</fullName>
    </submittedName>
</protein>
<evidence type="ECO:0000313" key="2">
    <source>
        <dbReference type="Proteomes" id="UP000036681"/>
    </source>
</evidence>
<keyword evidence="1" id="KW-0472">Membrane</keyword>
<proteinExistence type="predicted"/>
<evidence type="ECO:0000313" key="3">
    <source>
        <dbReference type="WBParaSite" id="ALUE_0001011101-mRNA-1"/>
    </source>
</evidence>